<evidence type="ECO:0000313" key="15">
    <source>
        <dbReference type="EMBL" id="CAD6194255.1"/>
    </source>
</evidence>
<dbReference type="InterPro" id="IPR003111">
    <property type="entry name" value="Lon_prtase_N"/>
</dbReference>
<comment type="subunit">
    <text evidence="12">Likely a component of a DCX (DDB1-CUL4-X-box) protein ligase complex. May interact with pic/DDB1.</text>
</comment>
<dbReference type="SMART" id="SM00464">
    <property type="entry name" value="LON"/>
    <property type="match status" value="1"/>
</dbReference>
<dbReference type="PROSITE" id="PS51788">
    <property type="entry name" value="CULT"/>
    <property type="match status" value="1"/>
</dbReference>
<dbReference type="GO" id="GO:0005634">
    <property type="term" value="C:nucleus"/>
    <property type="evidence" value="ECO:0007669"/>
    <property type="project" value="UniProtKB-SubCell"/>
</dbReference>
<evidence type="ECO:0000256" key="7">
    <source>
        <dbReference type="ARBA" id="ARBA00022833"/>
    </source>
</evidence>
<dbReference type="Pfam" id="PF02190">
    <property type="entry name" value="LON_substr_bdg"/>
    <property type="match status" value="1"/>
</dbReference>
<evidence type="ECO:0000256" key="1">
    <source>
        <dbReference type="ARBA" id="ARBA00004123"/>
    </source>
</evidence>
<dbReference type="OrthoDB" id="267517at2759"/>
<keyword evidence="7" id="KW-0862">Zinc</keyword>
<evidence type="ECO:0000256" key="6">
    <source>
        <dbReference type="ARBA" id="ARBA00022786"/>
    </source>
</evidence>
<accession>A0A8S1HG60</accession>
<sequence length="576" mass="64048">MSDNADDSTDEEGNNDDVRALVNFLFEGESSPEPSGYEMESQSEAQGPPEDFDISNPSSHGYIFNESNEPVEVTNFEMLAPNCSHFLPVLEIDHVLFPGQSIPLRGNDFIKKILNFPAAVLIYQDSSETPLIGVTARVRRYSSQDGLVQVELVAMQRCRVLQIDKAVFSEPQMARLTILPEYMLDNLSLSVLPNSFRRFSLRKRNRLVTFLTNFPESTLKFEGLEENCNDLLNFFTKVTNKESLQNIVNMSEEVFSFWACTNVPVDIPTKYQLLCESETRGRIASVSEIVRKLTNIKCKQCNAVLSSANNIIKMSSEGVGGHFVNGAGYVHDLLTVSSLENFVRRGFPSFEYSWFRGYSWTILECSECGSHLGWEFNSFNLNAMKFFWALIFAPSVLAQLVCDNTIPPTENWIYVSVHGGKEISSAGIVPPTGPHYCTQVNSGSGTLLAQYQLIQPPYRSKGAEKTLLVEKCSENKGRFLSCTAQCRNSSTQGKLLDAVLSASSTQDLANSAWAIYDNAPNVVVDVVQLDTNAITNFNQPRVDNPDVFCTVKAACGGSSESDPRRDFVVIISRIIT</sequence>
<comment type="subcellular location">
    <subcellularLocation>
        <location evidence="1">Nucleus</location>
    </subcellularLocation>
</comment>
<keyword evidence="9" id="KW-0539">Nucleus</keyword>
<evidence type="ECO:0000256" key="12">
    <source>
        <dbReference type="ARBA" id="ARBA00046796"/>
    </source>
</evidence>
<dbReference type="FunFam" id="2.170.150.20:FF:000007">
    <property type="entry name" value="Protein cereblon"/>
    <property type="match status" value="1"/>
</dbReference>
<feature type="compositionally biased region" description="Low complexity" evidence="13">
    <location>
        <begin position="28"/>
        <end position="40"/>
    </location>
</feature>
<evidence type="ECO:0000256" key="9">
    <source>
        <dbReference type="ARBA" id="ARBA00023242"/>
    </source>
</evidence>
<comment type="similarity">
    <text evidence="3">Belongs to the CRBN family.</text>
</comment>
<evidence type="ECO:0000256" key="5">
    <source>
        <dbReference type="ARBA" id="ARBA00022723"/>
    </source>
</evidence>
<dbReference type="EMBL" id="CAJGYM010000042">
    <property type="protein sequence ID" value="CAD6194255.1"/>
    <property type="molecule type" value="Genomic_DNA"/>
</dbReference>
<dbReference type="CDD" id="cd15777">
    <property type="entry name" value="CRBN_C_like"/>
    <property type="match status" value="1"/>
</dbReference>
<protein>
    <recommendedName>
        <fullName evidence="4">Protein cereblon</fullName>
    </recommendedName>
    <alternativeName>
        <fullName evidence="10">Protein ohgata</fullName>
    </alternativeName>
</protein>
<dbReference type="InterPro" id="IPR015947">
    <property type="entry name" value="PUA-like_sf"/>
</dbReference>
<dbReference type="GO" id="GO:0046872">
    <property type="term" value="F:metal ion binding"/>
    <property type="evidence" value="ECO:0007669"/>
    <property type="project" value="UniProtKB-KW"/>
</dbReference>
<dbReference type="Proteomes" id="UP000835052">
    <property type="component" value="Unassembled WGS sequence"/>
</dbReference>
<comment type="caution">
    <text evidence="15">The sequence shown here is derived from an EMBL/GenBank/DDBJ whole genome shotgun (WGS) entry which is preliminary data.</text>
</comment>
<evidence type="ECO:0000256" key="2">
    <source>
        <dbReference type="ARBA" id="ARBA00004906"/>
    </source>
</evidence>
<evidence type="ECO:0000256" key="8">
    <source>
        <dbReference type="ARBA" id="ARBA00022843"/>
    </source>
</evidence>
<feature type="region of interest" description="Disordered" evidence="13">
    <location>
        <begin position="28"/>
        <end position="60"/>
    </location>
</feature>
<proteinExistence type="inferred from homology"/>
<dbReference type="Gene3D" id="2.170.150.20">
    <property type="entry name" value="Peptide methionine sulfoxide reductase"/>
    <property type="match status" value="1"/>
</dbReference>
<keyword evidence="8" id="KW-0832">Ubl conjugation</keyword>
<dbReference type="InterPro" id="IPR034750">
    <property type="entry name" value="CULT"/>
</dbReference>
<evidence type="ECO:0000256" key="4">
    <source>
        <dbReference type="ARBA" id="ARBA00014394"/>
    </source>
</evidence>
<comment type="function">
    <text evidence="11">Substrate recognition component of a DCX (DDB1-CUL4-X-box) E3 protein ligase complex that mediates the ubiquitination and subsequent proteasomal degradation of target proteins. Has an essential role in mediating growth by negatively regulating insulin signaling. It also has a role in maintaining presynaptic function in the neuromuscular junction synapses of third-instar larvae.</text>
</comment>
<evidence type="ECO:0000256" key="13">
    <source>
        <dbReference type="SAM" id="MobiDB-lite"/>
    </source>
</evidence>
<evidence type="ECO:0000256" key="11">
    <source>
        <dbReference type="ARBA" id="ARBA00046075"/>
    </source>
</evidence>
<feature type="domain" description="CULT" evidence="14">
    <location>
        <begin position="293"/>
        <end position="399"/>
    </location>
</feature>
<reference evidence="15" key="1">
    <citation type="submission" date="2020-10" db="EMBL/GenBank/DDBJ databases">
        <authorList>
            <person name="Kikuchi T."/>
        </authorList>
    </citation>
    <scope>NUCLEOTIDE SEQUENCE</scope>
    <source>
        <strain evidence="15">NKZ352</strain>
    </source>
</reference>
<evidence type="ECO:0000259" key="14">
    <source>
        <dbReference type="PROSITE" id="PS51788"/>
    </source>
</evidence>
<keyword evidence="5" id="KW-0479">Metal-binding</keyword>
<name>A0A8S1HG60_9PELO</name>
<evidence type="ECO:0000256" key="3">
    <source>
        <dbReference type="ARBA" id="ARBA00005293"/>
    </source>
</evidence>
<keyword evidence="6" id="KW-0833">Ubl conjugation pathway</keyword>
<comment type="pathway">
    <text evidence="2">Protein modification; protein ubiquitination.</text>
</comment>
<dbReference type="AlphaFoldDB" id="A0A8S1HG60"/>
<evidence type="ECO:0000256" key="10">
    <source>
        <dbReference type="ARBA" id="ARBA00030079"/>
    </source>
</evidence>
<organism evidence="15 16">
    <name type="scientific">Caenorhabditis auriculariae</name>
    <dbReference type="NCBI Taxonomy" id="2777116"/>
    <lineage>
        <taxon>Eukaryota</taxon>
        <taxon>Metazoa</taxon>
        <taxon>Ecdysozoa</taxon>
        <taxon>Nematoda</taxon>
        <taxon>Chromadorea</taxon>
        <taxon>Rhabditida</taxon>
        <taxon>Rhabditina</taxon>
        <taxon>Rhabditomorpha</taxon>
        <taxon>Rhabditoidea</taxon>
        <taxon>Rhabditidae</taxon>
        <taxon>Peloderinae</taxon>
        <taxon>Caenorhabditis</taxon>
    </lineage>
</organism>
<dbReference type="InterPro" id="IPR004910">
    <property type="entry name" value="Yippee/Mis18/Cereblon"/>
</dbReference>
<gene>
    <name evidence="15" type="ORF">CAUJ_LOCUS10174</name>
</gene>
<dbReference type="Pfam" id="PF03226">
    <property type="entry name" value="Yippee-Mis18"/>
    <property type="match status" value="1"/>
</dbReference>
<dbReference type="SUPFAM" id="SSF88697">
    <property type="entry name" value="PUA domain-like"/>
    <property type="match status" value="1"/>
</dbReference>
<keyword evidence="16" id="KW-1185">Reference proteome</keyword>
<evidence type="ECO:0000313" key="16">
    <source>
        <dbReference type="Proteomes" id="UP000835052"/>
    </source>
</evidence>